<dbReference type="PANTHER" id="PTHR43179">
    <property type="entry name" value="RHAMNOSYLTRANSFERASE WBBL"/>
    <property type="match status" value="1"/>
</dbReference>
<reference evidence="2" key="1">
    <citation type="submission" date="2023-05" db="EMBL/GenBank/DDBJ databases">
        <title>Sedimentitalea sp. nov. JM2-8.</title>
        <authorList>
            <person name="Huang J."/>
        </authorList>
    </citation>
    <scope>NUCLEOTIDE SEQUENCE [LARGE SCALE GENOMIC DNA]</scope>
    <source>
        <strain evidence="2">KHS03</strain>
    </source>
</reference>
<name>A0ABU3VGF4_9RHOB</name>
<dbReference type="SUPFAM" id="SSF53448">
    <property type="entry name" value="Nucleotide-diphospho-sugar transferases"/>
    <property type="match status" value="1"/>
</dbReference>
<dbReference type="RefSeq" id="WP_316778040.1">
    <property type="nucleotide sequence ID" value="NZ_JASMWN010000012.1"/>
</dbReference>
<accession>A0ABU3VGF4</accession>
<dbReference type="CDD" id="cd04186">
    <property type="entry name" value="GT_2_like_c"/>
    <property type="match status" value="1"/>
</dbReference>
<dbReference type="Pfam" id="PF13641">
    <property type="entry name" value="Glyco_tranf_2_3"/>
    <property type="match status" value="1"/>
</dbReference>
<dbReference type="GO" id="GO:0016757">
    <property type="term" value="F:glycosyltransferase activity"/>
    <property type="evidence" value="ECO:0007669"/>
    <property type="project" value="UniProtKB-KW"/>
</dbReference>
<dbReference type="PANTHER" id="PTHR43179:SF7">
    <property type="entry name" value="RHAMNOSYLTRANSFERASE WBBL"/>
    <property type="match status" value="1"/>
</dbReference>
<dbReference type="Proteomes" id="UP001255416">
    <property type="component" value="Unassembled WGS sequence"/>
</dbReference>
<organism evidence="1 2">
    <name type="scientific">Sedimentitalea todarodis</name>
    <dbReference type="NCBI Taxonomy" id="1631240"/>
    <lineage>
        <taxon>Bacteria</taxon>
        <taxon>Pseudomonadati</taxon>
        <taxon>Pseudomonadota</taxon>
        <taxon>Alphaproteobacteria</taxon>
        <taxon>Rhodobacterales</taxon>
        <taxon>Paracoccaceae</taxon>
        <taxon>Sedimentitalea</taxon>
    </lineage>
</organism>
<evidence type="ECO:0000313" key="1">
    <source>
        <dbReference type="EMBL" id="MDU9005173.1"/>
    </source>
</evidence>
<gene>
    <name evidence="1" type="ORF">QO231_15100</name>
</gene>
<protein>
    <submittedName>
        <fullName evidence="1">Glycosyltransferase family 2 protein</fullName>
        <ecNumber evidence="1">2.4.-.-</ecNumber>
    </submittedName>
</protein>
<dbReference type="EC" id="2.4.-.-" evidence="1"/>
<dbReference type="InterPro" id="IPR029044">
    <property type="entry name" value="Nucleotide-diphossugar_trans"/>
</dbReference>
<comment type="caution">
    <text evidence="1">The sequence shown here is derived from an EMBL/GenBank/DDBJ whole genome shotgun (WGS) entry which is preliminary data.</text>
</comment>
<sequence length="343" mass="37964">MLQQPLRPPNHTHRVSKPATTTIAVVIVNFGAAELTMAAIESVLTRVHGGRQVELHVVDNASPGDDAAVLAARHAQRGWGDRVKLWLEDTNLGFGRGNNVVLDYLGGRADPPDYVFFLNPDAELENEALAILSDRLDATPTAAVAGAAVTLPTGQPVTAAFRFPSARSEFAQAANFGPVTRLFRGDLVPLPPNHPEGQVDWVVGAAMLVRFQVLRDMCGFDPDFFLYYEEVELMWRIRQHGHDVLYVPAALVRHAEGMCTNIKSDQPVRERRPAYWYDSWRLYYLKTSGRGGAIRAGLCWMAGAALNVPLAALRGQHQQMPKLFFRDFSRLVMKPLFLGPGTR</sequence>
<evidence type="ECO:0000313" key="2">
    <source>
        <dbReference type="Proteomes" id="UP001255416"/>
    </source>
</evidence>
<dbReference type="EMBL" id="JASMWN010000012">
    <property type="protein sequence ID" value="MDU9005173.1"/>
    <property type="molecule type" value="Genomic_DNA"/>
</dbReference>
<keyword evidence="1" id="KW-0328">Glycosyltransferase</keyword>
<dbReference type="Gene3D" id="3.90.550.10">
    <property type="entry name" value="Spore Coat Polysaccharide Biosynthesis Protein SpsA, Chain A"/>
    <property type="match status" value="1"/>
</dbReference>
<proteinExistence type="predicted"/>
<keyword evidence="1" id="KW-0808">Transferase</keyword>
<keyword evidence="2" id="KW-1185">Reference proteome</keyword>